<proteinExistence type="predicted"/>
<dbReference type="GO" id="GO:0016757">
    <property type="term" value="F:glycosyltransferase activity"/>
    <property type="evidence" value="ECO:0007669"/>
    <property type="project" value="UniProtKB-KW"/>
</dbReference>
<evidence type="ECO:0000313" key="2">
    <source>
        <dbReference type="EMBL" id="MDW2799766.1"/>
    </source>
</evidence>
<reference evidence="2 3" key="1">
    <citation type="submission" date="2023-10" db="EMBL/GenBank/DDBJ databases">
        <title>A novel Glycoside Hydrolase 43-Like Enzyme from Clostrdium boliviensis is an Endo-xylanase, and a Candidate for Xylooligosaccharides Production from Different Xylan Substrates.</title>
        <authorList>
            <person name="Alvarez M.T."/>
            <person name="Rocabado-Villegas L.R."/>
            <person name="Salas-Veizaga D.M."/>
            <person name="Linares-Pasten J.A."/>
            <person name="Gudmundsdottir E.E."/>
            <person name="Hreggvidsson G.O."/>
            <person name="Adlercreutz P."/>
            <person name="Nordberg Karlsson E."/>
        </authorList>
    </citation>
    <scope>NUCLEOTIDE SEQUENCE [LARGE SCALE GENOMIC DNA]</scope>
    <source>
        <strain evidence="2 3">E-1</strain>
    </source>
</reference>
<dbReference type="CDD" id="cd00761">
    <property type="entry name" value="Glyco_tranf_GTA_type"/>
    <property type="match status" value="1"/>
</dbReference>
<organism evidence="2 3">
    <name type="scientific">Clostridium boliviensis</name>
    <dbReference type="NCBI Taxonomy" id="318465"/>
    <lineage>
        <taxon>Bacteria</taxon>
        <taxon>Bacillati</taxon>
        <taxon>Bacillota</taxon>
        <taxon>Clostridia</taxon>
        <taxon>Eubacteriales</taxon>
        <taxon>Clostridiaceae</taxon>
        <taxon>Clostridium</taxon>
    </lineage>
</organism>
<keyword evidence="2" id="KW-0808">Transferase</keyword>
<dbReference type="Pfam" id="PF00535">
    <property type="entry name" value="Glycos_transf_2"/>
    <property type="match status" value="1"/>
</dbReference>
<dbReference type="EC" id="2.4.-.-" evidence="2"/>
<dbReference type="InterPro" id="IPR029044">
    <property type="entry name" value="Nucleotide-diphossugar_trans"/>
</dbReference>
<comment type="caution">
    <text evidence="2">The sequence shown here is derived from an EMBL/GenBank/DDBJ whole genome shotgun (WGS) entry which is preliminary data.</text>
</comment>
<dbReference type="EMBL" id="JAWONS010000280">
    <property type="protein sequence ID" value="MDW2799766.1"/>
    <property type="molecule type" value="Genomic_DNA"/>
</dbReference>
<protein>
    <submittedName>
        <fullName evidence="2">Glycosyltransferase</fullName>
        <ecNumber evidence="2">2.4.-.-</ecNumber>
    </submittedName>
</protein>
<gene>
    <name evidence="2" type="ORF">RZO55_19510</name>
</gene>
<accession>A0ABU4GQ52</accession>
<keyword evidence="2" id="KW-0328">Glycosyltransferase</keyword>
<dbReference type="PANTHER" id="PTHR22916">
    <property type="entry name" value="GLYCOSYLTRANSFERASE"/>
    <property type="match status" value="1"/>
</dbReference>
<evidence type="ECO:0000259" key="1">
    <source>
        <dbReference type="Pfam" id="PF00535"/>
    </source>
</evidence>
<dbReference type="InterPro" id="IPR001173">
    <property type="entry name" value="Glyco_trans_2-like"/>
</dbReference>
<dbReference type="Gene3D" id="3.90.550.10">
    <property type="entry name" value="Spore Coat Polysaccharide Biosynthesis Protein SpsA, Chain A"/>
    <property type="match status" value="1"/>
</dbReference>
<keyword evidence="3" id="KW-1185">Reference proteome</keyword>
<dbReference type="SUPFAM" id="SSF53448">
    <property type="entry name" value="Nucleotide-diphospho-sugar transferases"/>
    <property type="match status" value="1"/>
</dbReference>
<evidence type="ECO:0000313" key="3">
    <source>
        <dbReference type="Proteomes" id="UP001276854"/>
    </source>
</evidence>
<name>A0ABU4GQ52_9CLOT</name>
<sequence length="312" mass="36442">MLLSIIVPIYNVEDYLKKCIESVLEQDISNYELMLIDDCSTDYSLSIAKQYENMNNVRIIEKKKNSGLSETRNIGLKEAKGEYILFLDSDDYVERGALGTIQSIICAQNGPEVIYFGFYEENEGTAKKKYGYKSMKNHLYSGTEFTKWELAQRNLYAAACFGVYKREFLIANNLFFKVGIFHEDELWTPRVVMKANKVYTSDYAYYHYVRRKNSITRKGDKSQNGIDLINSCKELDCLLVQIDDRELYKLMNNHIAMLYMKAMSEGKLYQKKYVGLINRSYPLKKTCYFKDKMKSILFAFSLRLYCFASNIK</sequence>
<dbReference type="PANTHER" id="PTHR22916:SF3">
    <property type="entry name" value="UDP-GLCNAC:BETAGAL BETA-1,3-N-ACETYLGLUCOSAMINYLTRANSFERASE-LIKE PROTEIN 1"/>
    <property type="match status" value="1"/>
</dbReference>
<dbReference type="Proteomes" id="UP001276854">
    <property type="component" value="Unassembled WGS sequence"/>
</dbReference>
<feature type="domain" description="Glycosyltransferase 2-like" evidence="1">
    <location>
        <begin position="4"/>
        <end position="167"/>
    </location>
</feature>
<dbReference type="RefSeq" id="WP_318065952.1">
    <property type="nucleotide sequence ID" value="NZ_JAWONS010000280.1"/>
</dbReference>